<comment type="function">
    <text evidence="9 12">Part of the Sec protein translocase complex. Interacts with the SecYEG preprotein conducting channel. SecDF uses the proton motive force (PMF) to complete protein translocation after the ATP-dependent function of SecA.</text>
</comment>
<evidence type="ECO:0000256" key="8">
    <source>
        <dbReference type="ARBA" id="ARBA00023136"/>
    </source>
</evidence>
<dbReference type="InterPro" id="IPR022813">
    <property type="entry name" value="SecD/SecF_arch_bac"/>
</dbReference>
<dbReference type="GO" id="GO:0015450">
    <property type="term" value="F:protein-transporting ATPase activity"/>
    <property type="evidence" value="ECO:0007669"/>
    <property type="project" value="InterPro"/>
</dbReference>
<evidence type="ECO:0000313" key="14">
    <source>
        <dbReference type="EMBL" id="SKC70135.1"/>
    </source>
</evidence>
<dbReference type="GO" id="GO:0043952">
    <property type="term" value="P:protein transport by the Sec complex"/>
    <property type="evidence" value="ECO:0007669"/>
    <property type="project" value="UniProtKB-UniRule"/>
</dbReference>
<evidence type="ECO:0000256" key="5">
    <source>
        <dbReference type="ARBA" id="ARBA00022927"/>
    </source>
</evidence>
<evidence type="ECO:0000256" key="2">
    <source>
        <dbReference type="ARBA" id="ARBA00022448"/>
    </source>
</evidence>
<keyword evidence="5 12" id="KW-0653">Protein transport</keyword>
<comment type="similarity">
    <text evidence="11">In the N-terminal section; belongs to the SecD/SecF family. SecD subfamily.</text>
</comment>
<evidence type="ECO:0000256" key="4">
    <source>
        <dbReference type="ARBA" id="ARBA00022692"/>
    </source>
</evidence>
<reference evidence="15" key="1">
    <citation type="submission" date="2017-02" db="EMBL/GenBank/DDBJ databases">
        <authorList>
            <person name="Varghese N."/>
            <person name="Submissions S."/>
        </authorList>
    </citation>
    <scope>NUCLEOTIDE SEQUENCE [LARGE SCALE GENOMIC DNA]</scope>
    <source>
        <strain evidence="15">M1</strain>
    </source>
</reference>
<evidence type="ECO:0000256" key="12">
    <source>
        <dbReference type="HAMAP-Rule" id="MF_01464"/>
    </source>
</evidence>
<dbReference type="InterPro" id="IPR005665">
    <property type="entry name" value="SecF_bac"/>
</dbReference>
<dbReference type="Gene3D" id="1.20.1640.10">
    <property type="entry name" value="Multidrug efflux transporter AcrB transmembrane domain"/>
    <property type="match status" value="1"/>
</dbReference>
<dbReference type="Pfam" id="PF02355">
    <property type="entry name" value="SecD_SecF_C"/>
    <property type="match status" value="1"/>
</dbReference>
<evidence type="ECO:0000256" key="10">
    <source>
        <dbReference type="ARBA" id="ARBA00060856"/>
    </source>
</evidence>
<feature type="transmembrane region" description="Helical" evidence="12">
    <location>
        <begin position="179"/>
        <end position="200"/>
    </location>
</feature>
<dbReference type="NCBIfam" id="TIGR00966">
    <property type="entry name" value="transloc_SecF"/>
    <property type="match status" value="1"/>
</dbReference>
<evidence type="ECO:0000259" key="13">
    <source>
        <dbReference type="Pfam" id="PF02355"/>
    </source>
</evidence>
<sequence length="287" mass="32157">MKIAQNYKIWFTISLAVMILGLIMAITSGMNLGIDFTGGTVMQFNIGKEFTLEEIREITSQFDLDADILHAGKNKEEVIIKTKKSLSNQERMEIFEVFKEKYNLNKDEDFREAEQFGPTMGAEIRNKALISILLASAGMLLYISYRFQLRFGVAAIIALIHDTLIVLSIYSIFKIPVNSPFIAAVLTIVGYSINDTIVVFDRLRENLKYMKKETYFDIADKSIKQTLTRSINTSITTLLVIGALFVFGVESIKEFALPLLAGVLTGTYSSIFIASPVWALSKSIGKN</sequence>
<evidence type="ECO:0000256" key="6">
    <source>
        <dbReference type="ARBA" id="ARBA00022989"/>
    </source>
</evidence>
<dbReference type="SUPFAM" id="SSF82866">
    <property type="entry name" value="Multidrug efflux transporter AcrB transmembrane domain"/>
    <property type="match status" value="1"/>
</dbReference>
<dbReference type="GO" id="GO:0065002">
    <property type="term" value="P:intracellular protein transmembrane transport"/>
    <property type="evidence" value="ECO:0007669"/>
    <property type="project" value="UniProtKB-UniRule"/>
</dbReference>
<dbReference type="InterPro" id="IPR022645">
    <property type="entry name" value="SecD/SecF_bac"/>
</dbReference>
<dbReference type="PRINTS" id="PR01755">
    <property type="entry name" value="SECFTRNLCASE"/>
</dbReference>
<keyword evidence="2 12" id="KW-0813">Transport</keyword>
<evidence type="ECO:0000256" key="3">
    <source>
        <dbReference type="ARBA" id="ARBA00022475"/>
    </source>
</evidence>
<evidence type="ECO:0000313" key="15">
    <source>
        <dbReference type="Proteomes" id="UP000190285"/>
    </source>
</evidence>
<dbReference type="GO" id="GO:0006605">
    <property type="term" value="P:protein targeting"/>
    <property type="evidence" value="ECO:0007669"/>
    <property type="project" value="UniProtKB-UniRule"/>
</dbReference>
<dbReference type="GO" id="GO:0005886">
    <property type="term" value="C:plasma membrane"/>
    <property type="evidence" value="ECO:0007669"/>
    <property type="project" value="UniProtKB-SubCell"/>
</dbReference>
<gene>
    <name evidence="12" type="primary">secF</name>
    <name evidence="14" type="ORF">SAMN02194393_02382</name>
</gene>
<keyword evidence="3 12" id="KW-1003">Cell membrane</keyword>
<dbReference type="Proteomes" id="UP000190285">
    <property type="component" value="Unassembled WGS sequence"/>
</dbReference>
<proteinExistence type="inferred from homology"/>
<evidence type="ECO:0000256" key="11">
    <source>
        <dbReference type="ARBA" id="ARBA00061053"/>
    </source>
</evidence>
<keyword evidence="4 12" id="KW-0812">Transmembrane</keyword>
<dbReference type="InterPro" id="IPR055344">
    <property type="entry name" value="SecD_SecF_C_bact"/>
</dbReference>
<dbReference type="EMBL" id="FUZT01000005">
    <property type="protein sequence ID" value="SKC70135.1"/>
    <property type="molecule type" value="Genomic_DNA"/>
</dbReference>
<dbReference type="HAMAP" id="MF_01464_B">
    <property type="entry name" value="SecF_B"/>
    <property type="match status" value="1"/>
</dbReference>
<dbReference type="Pfam" id="PF07549">
    <property type="entry name" value="Sec_GG"/>
    <property type="match status" value="1"/>
</dbReference>
<evidence type="ECO:0000256" key="9">
    <source>
        <dbReference type="ARBA" id="ARBA00059018"/>
    </source>
</evidence>
<dbReference type="RefSeq" id="WP_139380309.1">
    <property type="nucleotide sequence ID" value="NZ_FUZT01000005.1"/>
</dbReference>
<feature type="transmembrane region" description="Helical" evidence="12">
    <location>
        <begin position="231"/>
        <end position="249"/>
    </location>
</feature>
<dbReference type="FunFam" id="1.20.1640.10:FF:000024">
    <property type="entry name" value="Multifunctional fusion protein"/>
    <property type="match status" value="1"/>
</dbReference>
<feature type="transmembrane region" description="Helical" evidence="12">
    <location>
        <begin position="255"/>
        <end position="280"/>
    </location>
</feature>
<dbReference type="PANTHER" id="PTHR30081:SF8">
    <property type="entry name" value="PROTEIN TRANSLOCASE SUBUNIT SECF"/>
    <property type="match status" value="1"/>
</dbReference>
<keyword evidence="7 12" id="KW-0811">Translocation</keyword>
<feature type="transmembrane region" description="Helical" evidence="12">
    <location>
        <begin position="128"/>
        <end position="145"/>
    </location>
</feature>
<keyword evidence="8 12" id="KW-0472">Membrane</keyword>
<keyword evidence="15" id="KW-1185">Reference proteome</keyword>
<comment type="subcellular location">
    <subcellularLocation>
        <location evidence="1 12">Cell membrane</location>
        <topology evidence="1 12">Multi-pass membrane protein</topology>
    </subcellularLocation>
</comment>
<accession>A0A1T5L356</accession>
<comment type="similarity">
    <text evidence="10">In the C-terminal section; belongs to the SecD/SecF family. SecF subfamily.</text>
</comment>
<comment type="similarity">
    <text evidence="12">Belongs to the SecD/SecF family. SecF subfamily.</text>
</comment>
<dbReference type="OrthoDB" id="9805019at2"/>
<name>A0A1T5L356_9FIRM</name>
<organism evidence="14 15">
    <name type="scientific">Maledivibacter halophilus</name>
    <dbReference type="NCBI Taxonomy" id="36842"/>
    <lineage>
        <taxon>Bacteria</taxon>
        <taxon>Bacillati</taxon>
        <taxon>Bacillota</taxon>
        <taxon>Clostridia</taxon>
        <taxon>Peptostreptococcales</taxon>
        <taxon>Caminicellaceae</taxon>
        <taxon>Maledivibacter</taxon>
    </lineage>
</organism>
<dbReference type="PANTHER" id="PTHR30081">
    <property type="entry name" value="PROTEIN-EXPORT MEMBRANE PROTEIN SEC"/>
    <property type="match status" value="1"/>
</dbReference>
<evidence type="ECO:0000256" key="1">
    <source>
        <dbReference type="ARBA" id="ARBA00004651"/>
    </source>
</evidence>
<comment type="subunit">
    <text evidence="12">Forms a complex with SecD. Part of the essential Sec protein translocation apparatus which comprises SecA, SecYEG and auxiliary proteins SecDF. Other proteins may also be involved.</text>
</comment>
<feature type="domain" description="Protein export membrane protein SecD/SecF C-terminal" evidence="13">
    <location>
        <begin position="103"/>
        <end position="280"/>
    </location>
</feature>
<evidence type="ECO:0000256" key="7">
    <source>
        <dbReference type="ARBA" id="ARBA00023010"/>
    </source>
</evidence>
<keyword evidence="6 12" id="KW-1133">Transmembrane helix</keyword>
<feature type="transmembrane region" description="Helical" evidence="12">
    <location>
        <begin position="7"/>
        <end position="26"/>
    </location>
</feature>
<dbReference type="STRING" id="36842.SAMN02194393_02382"/>
<protein>
    <recommendedName>
        <fullName evidence="12">Protein-export membrane protein SecF</fullName>
    </recommendedName>
</protein>
<dbReference type="AlphaFoldDB" id="A0A1T5L356"/>
<dbReference type="NCBIfam" id="TIGR00916">
    <property type="entry name" value="2A0604s01"/>
    <property type="match status" value="1"/>
</dbReference>
<feature type="transmembrane region" description="Helical" evidence="12">
    <location>
        <begin position="152"/>
        <end position="173"/>
    </location>
</feature>
<dbReference type="InterPro" id="IPR048634">
    <property type="entry name" value="SecD_SecF_C"/>
</dbReference>
<dbReference type="InterPro" id="IPR022646">
    <property type="entry name" value="SecD/SecF_CS"/>
</dbReference>